<sequence length="283" mass="33106">MQLSEHYATTFSATRPYSPRDKAMVERAVNIVYNNIYGPLRHHEPTNLQALNTAIQEQLVLLNNKPYKNTPFSRRYFFEQQERSLLKPLPATPFTSKKVVTLTVQRNYHIQLTEDRRYYSVPYQHVGKKVKVLYDNRVVEVYLDTERIALHMRKNHHKAYTTLSEHMPPHHRHMQQIKGWNRDDLLAQASRIGPSTVQAATFMLQNSIYVEQNYKACFGMLMLHKKYGATRLEAACSRAMQGSRVNYTMIKNILERGLDKQVEIFITSAIPSHDNIRGKDHYQ</sequence>
<reference evidence="2 3" key="1">
    <citation type="submission" date="2023-05" db="EMBL/GenBank/DDBJ databases">
        <title>Genome sequence of Pinibacter sp. MAH-24.</title>
        <authorList>
            <person name="Huq M.A."/>
        </authorList>
    </citation>
    <scope>NUCLEOTIDE SEQUENCE [LARGE SCALE GENOMIC DNA]</scope>
    <source>
        <strain evidence="2 3">MAH-24</strain>
    </source>
</reference>
<dbReference type="Proteomes" id="UP001226434">
    <property type="component" value="Unassembled WGS sequence"/>
</dbReference>
<feature type="domain" description="Transposase for insertion sequence element IS21-like C-terminal" evidence="1">
    <location>
        <begin position="89"/>
        <end position="160"/>
    </location>
</feature>
<keyword evidence="3" id="KW-1185">Reference proteome</keyword>
<evidence type="ECO:0000259" key="1">
    <source>
        <dbReference type="Pfam" id="PF22483"/>
    </source>
</evidence>
<accession>A0ABT6RG36</accession>
<organism evidence="2 3">
    <name type="scientific">Pinibacter soli</name>
    <dbReference type="NCBI Taxonomy" id="3044211"/>
    <lineage>
        <taxon>Bacteria</taxon>
        <taxon>Pseudomonadati</taxon>
        <taxon>Bacteroidota</taxon>
        <taxon>Chitinophagia</taxon>
        <taxon>Chitinophagales</taxon>
        <taxon>Chitinophagaceae</taxon>
        <taxon>Pinibacter</taxon>
    </lineage>
</organism>
<dbReference type="EMBL" id="JASBRG010000007">
    <property type="protein sequence ID" value="MDI3321421.1"/>
    <property type="molecule type" value="Genomic_DNA"/>
</dbReference>
<name>A0ABT6RG36_9BACT</name>
<dbReference type="PANTHER" id="PTHR35004">
    <property type="entry name" value="TRANSPOSASE RV3428C-RELATED"/>
    <property type="match status" value="1"/>
</dbReference>
<dbReference type="Pfam" id="PF22483">
    <property type="entry name" value="Mu-transpos_C_2"/>
    <property type="match status" value="1"/>
</dbReference>
<proteinExistence type="predicted"/>
<gene>
    <name evidence="2" type="ORF">QJ048_16620</name>
</gene>
<dbReference type="InterPro" id="IPR054353">
    <property type="entry name" value="IstA-like_C"/>
</dbReference>
<comment type="caution">
    <text evidence="2">The sequence shown here is derived from an EMBL/GenBank/DDBJ whole genome shotgun (WGS) entry which is preliminary data.</text>
</comment>
<dbReference type="RefSeq" id="WP_282335531.1">
    <property type="nucleotide sequence ID" value="NZ_JASBRG010000007.1"/>
</dbReference>
<protein>
    <recommendedName>
        <fullName evidence="1">Transposase for insertion sequence element IS21-like C-terminal domain-containing protein</fullName>
    </recommendedName>
</protein>
<dbReference type="PANTHER" id="PTHR35004:SF8">
    <property type="entry name" value="TRANSPOSASE RV3428C-RELATED"/>
    <property type="match status" value="1"/>
</dbReference>
<evidence type="ECO:0000313" key="3">
    <source>
        <dbReference type="Proteomes" id="UP001226434"/>
    </source>
</evidence>
<evidence type="ECO:0000313" key="2">
    <source>
        <dbReference type="EMBL" id="MDI3321421.1"/>
    </source>
</evidence>